<evidence type="ECO:0000256" key="1">
    <source>
        <dbReference type="ARBA" id="ARBA00006226"/>
    </source>
</evidence>
<keyword evidence="2" id="KW-1277">Toxin-antitoxin system</keyword>
<name>A0AAV4ZSZ6_9HYPH</name>
<evidence type="ECO:0000313" key="3">
    <source>
        <dbReference type="EMBL" id="GJD91347.1"/>
    </source>
</evidence>
<dbReference type="PANTHER" id="PTHR33755">
    <property type="entry name" value="TOXIN PARE1-RELATED"/>
    <property type="match status" value="1"/>
</dbReference>
<comment type="similarity">
    <text evidence="1">Belongs to the RelE toxin family.</text>
</comment>
<reference evidence="3" key="2">
    <citation type="submission" date="2021-08" db="EMBL/GenBank/DDBJ databases">
        <authorList>
            <person name="Tani A."/>
            <person name="Ola A."/>
            <person name="Ogura Y."/>
            <person name="Katsura K."/>
            <person name="Hayashi T."/>
        </authorList>
    </citation>
    <scope>NUCLEOTIDE SEQUENCE</scope>
    <source>
        <strain evidence="3">DSM 16372</strain>
    </source>
</reference>
<evidence type="ECO:0008006" key="5">
    <source>
        <dbReference type="Google" id="ProtNLM"/>
    </source>
</evidence>
<dbReference type="InterPro" id="IPR035093">
    <property type="entry name" value="RelE/ParE_toxin_dom_sf"/>
</dbReference>
<dbReference type="Proteomes" id="UP001055247">
    <property type="component" value="Unassembled WGS sequence"/>
</dbReference>
<organism evidence="3 4">
    <name type="scientific">Methylobacterium hispanicum</name>
    <dbReference type="NCBI Taxonomy" id="270350"/>
    <lineage>
        <taxon>Bacteria</taxon>
        <taxon>Pseudomonadati</taxon>
        <taxon>Pseudomonadota</taxon>
        <taxon>Alphaproteobacteria</taxon>
        <taxon>Hyphomicrobiales</taxon>
        <taxon>Methylobacteriaceae</taxon>
        <taxon>Methylobacterium</taxon>
    </lineage>
</organism>
<gene>
    <name evidence="3" type="ORF">BHAOGJBA_4895</name>
</gene>
<accession>A0AAV4ZSZ6</accession>
<proteinExistence type="inferred from homology"/>
<evidence type="ECO:0000313" key="4">
    <source>
        <dbReference type="Proteomes" id="UP001055247"/>
    </source>
</evidence>
<keyword evidence="4" id="KW-1185">Reference proteome</keyword>
<comment type="caution">
    <text evidence="3">The sequence shown here is derived from an EMBL/GenBank/DDBJ whole genome shotgun (WGS) entry which is preliminary data.</text>
</comment>
<dbReference type="InterPro" id="IPR051803">
    <property type="entry name" value="TA_system_RelE-like_toxin"/>
</dbReference>
<reference evidence="3" key="1">
    <citation type="journal article" date="2016" name="Front. Microbiol.">
        <title>Genome Sequence of the Piezophilic, Mesophilic Sulfate-Reducing Bacterium Desulfovibrio indicus J2T.</title>
        <authorList>
            <person name="Cao J."/>
            <person name="Maignien L."/>
            <person name="Shao Z."/>
            <person name="Alain K."/>
            <person name="Jebbar M."/>
        </authorList>
    </citation>
    <scope>NUCLEOTIDE SEQUENCE</scope>
    <source>
        <strain evidence="3">DSM 16372</strain>
    </source>
</reference>
<dbReference type="PANTHER" id="PTHR33755:SF6">
    <property type="entry name" value="PLASMID STABILIZATION SYSTEM PROTEIN"/>
    <property type="match status" value="1"/>
</dbReference>
<protein>
    <recommendedName>
        <fullName evidence="5">Plasmid stabilization protein</fullName>
    </recommendedName>
</protein>
<dbReference type="RefSeq" id="WP_066928122.1">
    <property type="nucleotide sequence ID" value="NZ_BPQO01000026.1"/>
</dbReference>
<sequence>MRVVLTERAIADLVRIGTYIQQDNPGRAVTFVAELEHRCATLADMPYGYPLLPDREASGIRRRVHRDYLIFYRVEPEAGLITVLHVLNGAQDYEPILFRQ</sequence>
<evidence type="ECO:0000256" key="2">
    <source>
        <dbReference type="ARBA" id="ARBA00022649"/>
    </source>
</evidence>
<dbReference type="Gene3D" id="3.30.2310.20">
    <property type="entry name" value="RelE-like"/>
    <property type="match status" value="1"/>
</dbReference>
<dbReference type="AlphaFoldDB" id="A0AAV4ZSZ6"/>
<dbReference type="InterPro" id="IPR007712">
    <property type="entry name" value="RelE/ParE_toxin"/>
</dbReference>
<dbReference type="EMBL" id="BPQO01000026">
    <property type="protein sequence ID" value="GJD91347.1"/>
    <property type="molecule type" value="Genomic_DNA"/>
</dbReference>
<dbReference type="Pfam" id="PF05016">
    <property type="entry name" value="ParE_toxin"/>
    <property type="match status" value="1"/>
</dbReference>